<dbReference type="CDD" id="cd01139">
    <property type="entry name" value="TroA_f"/>
    <property type="match status" value="1"/>
</dbReference>
<evidence type="ECO:0000313" key="4">
    <source>
        <dbReference type="EMBL" id="TKJ90057.1"/>
    </source>
</evidence>
<dbReference type="OrthoDB" id="9775594at2"/>
<keyword evidence="6" id="KW-1185">Reference proteome</keyword>
<dbReference type="STRING" id="1219360.GCA_001571305_00214"/>
<proteinExistence type="predicted"/>
<dbReference type="RefSeq" id="WP_137269329.1">
    <property type="nucleotide sequence ID" value="NZ_CP123752.1"/>
</dbReference>
<gene>
    <name evidence="4" type="ORF">EpCFBP13511_12335</name>
    <name evidence="3" type="ORF">IFT93_21635</name>
</gene>
<reference evidence="3 6" key="2">
    <citation type="journal article" date="2020" name="FEMS Microbiol. Ecol.">
        <title>Temporal dynamics of bacterial communities during seed development and maturation.</title>
        <authorList>
            <person name="Chesneau G."/>
            <person name="Torres-Cortes G."/>
            <person name="Briand M."/>
            <person name="Darrasse A."/>
            <person name="Preveaux A."/>
            <person name="Marais C."/>
            <person name="Jacques M.A."/>
            <person name="Shade A."/>
            <person name="Barret M."/>
        </authorList>
    </citation>
    <scope>NUCLEOTIDE SEQUENCE [LARGE SCALE GENOMIC DNA]</scope>
    <source>
        <strain evidence="3 6">CFBP13732</strain>
    </source>
</reference>
<comment type="caution">
    <text evidence="4">The sequence shown here is derived from an EMBL/GenBank/DDBJ whole genome shotgun (WGS) entry which is preliminary data.</text>
</comment>
<dbReference type="PROSITE" id="PS50983">
    <property type="entry name" value="FE_B12_PBP"/>
    <property type="match status" value="1"/>
</dbReference>
<organism evidence="4 5">
    <name type="scientific">Erwinia persicina</name>
    <dbReference type="NCBI Taxonomy" id="55211"/>
    <lineage>
        <taxon>Bacteria</taxon>
        <taxon>Pseudomonadati</taxon>
        <taxon>Pseudomonadota</taxon>
        <taxon>Gammaproteobacteria</taxon>
        <taxon>Enterobacterales</taxon>
        <taxon>Erwiniaceae</taxon>
        <taxon>Erwinia</taxon>
    </lineage>
</organism>
<accession>A0A4V6X8M1</accession>
<protein>
    <submittedName>
        <fullName evidence="4">ABC transporter substrate-binding protein</fullName>
    </submittedName>
</protein>
<dbReference type="PANTHER" id="PTHR30535">
    <property type="entry name" value="VITAMIN B12-BINDING PROTEIN"/>
    <property type="match status" value="1"/>
</dbReference>
<evidence type="ECO:0000313" key="5">
    <source>
        <dbReference type="Proteomes" id="UP000306393"/>
    </source>
</evidence>
<dbReference type="SUPFAM" id="SSF53807">
    <property type="entry name" value="Helical backbone' metal receptor"/>
    <property type="match status" value="1"/>
</dbReference>
<dbReference type="InterPro" id="IPR002491">
    <property type="entry name" value="ABC_transptr_periplasmic_BD"/>
</dbReference>
<dbReference type="AlphaFoldDB" id="A0A4V6X8M1"/>
<feature type="domain" description="Fe/B12 periplasmic-binding" evidence="2">
    <location>
        <begin position="67"/>
        <end position="368"/>
    </location>
</feature>
<evidence type="ECO:0000259" key="2">
    <source>
        <dbReference type="PROSITE" id="PS50983"/>
    </source>
</evidence>
<name>A0A4V6X8M1_9GAMM</name>
<dbReference type="EMBL" id="JACYNN010000029">
    <property type="protein sequence ID" value="MBD8108974.1"/>
    <property type="molecule type" value="Genomic_DNA"/>
</dbReference>
<sequence length="398" mass="43898">MPAPLVSARQKAASHSGPDSVTRRSLLCGLLAAGVLITTQPLAAMGRAKTLTDIAGRSVTLRHPVSRILLGDGTLAYALALLRPEDPFRGVVAWGDNFRAADLDGYRAYQQRFPQIDRIPRFSGKTVDAIGGEQAIALQPDIVVLNLSSMTAATASGLLPLLKQAGIPVLFVDFRTRMFANAVRSMQILGELFGREARAARFLDFRQQQIDRVTGPLKQVRTRPLVMVERAAGLYDDCCLTYGDGNFGELVAVAGGENLGTRLLQGTFGTLSQEKVITSDPDMVLVTGANWSLYSPGGNWVNLGPGADPAEGRARLQRLMQRPAYRTLRAVREQQVYAIWHPFYDNPYYFIALQRVAKWLHPDLFSSLDPEATFRELHERFLPVPYQPGYWLSLKEAT</sequence>
<dbReference type="InterPro" id="IPR050902">
    <property type="entry name" value="ABC_Transporter_SBP"/>
</dbReference>
<dbReference type="Pfam" id="PF01497">
    <property type="entry name" value="Peripla_BP_2"/>
    <property type="match status" value="1"/>
</dbReference>
<dbReference type="PANTHER" id="PTHR30535:SF34">
    <property type="entry name" value="MOLYBDATE-BINDING PROTEIN MOLA"/>
    <property type="match status" value="1"/>
</dbReference>
<feature type="region of interest" description="Disordered" evidence="1">
    <location>
        <begin position="1"/>
        <end position="21"/>
    </location>
</feature>
<evidence type="ECO:0000256" key="1">
    <source>
        <dbReference type="SAM" id="MobiDB-lite"/>
    </source>
</evidence>
<evidence type="ECO:0000313" key="3">
    <source>
        <dbReference type="EMBL" id="MBD8108974.1"/>
    </source>
</evidence>
<dbReference type="Proteomes" id="UP000306393">
    <property type="component" value="Unassembled WGS sequence"/>
</dbReference>
<dbReference type="EMBL" id="QGAC01000010">
    <property type="protein sequence ID" value="TKJ90057.1"/>
    <property type="molecule type" value="Genomic_DNA"/>
</dbReference>
<dbReference type="Gene3D" id="3.40.50.1980">
    <property type="entry name" value="Nitrogenase molybdenum iron protein domain"/>
    <property type="match status" value="2"/>
</dbReference>
<dbReference type="Proteomes" id="UP000661012">
    <property type="component" value="Unassembled WGS sequence"/>
</dbReference>
<evidence type="ECO:0000313" key="6">
    <source>
        <dbReference type="Proteomes" id="UP000661012"/>
    </source>
</evidence>
<reference evidence="4 5" key="1">
    <citation type="journal article" date="2019" name="Sci. Rep.">
        <title>Differences in resource use lead to coexistence of seed-transmitted microbial populations.</title>
        <authorList>
            <person name="Torres-Cortes G."/>
            <person name="Garcia B.J."/>
            <person name="Compant S."/>
            <person name="Rezki S."/>
            <person name="Jones P."/>
            <person name="Preveaux A."/>
            <person name="Briand M."/>
            <person name="Roulet A."/>
            <person name="Bouchez O."/>
            <person name="Jacobson D."/>
            <person name="Barret M."/>
        </authorList>
    </citation>
    <scope>NUCLEOTIDE SEQUENCE [LARGE SCALE GENOMIC DNA]</scope>
    <source>
        <strain evidence="4 5">CFBP13511</strain>
    </source>
</reference>